<protein>
    <recommendedName>
        <fullName evidence="5">Lipoprotein</fullName>
    </recommendedName>
</protein>
<dbReference type="Proteomes" id="UP000216147">
    <property type="component" value="Unassembled WGS sequence"/>
</dbReference>
<proteinExistence type="predicted"/>
<feature type="region of interest" description="Disordered" evidence="1">
    <location>
        <begin position="98"/>
        <end position="119"/>
    </location>
</feature>
<feature type="compositionally biased region" description="Low complexity" evidence="1">
    <location>
        <begin position="105"/>
        <end position="118"/>
    </location>
</feature>
<dbReference type="AlphaFoldDB" id="A0A258HPJ1"/>
<feature type="signal peptide" evidence="2">
    <location>
        <begin position="1"/>
        <end position="29"/>
    </location>
</feature>
<evidence type="ECO:0000313" key="3">
    <source>
        <dbReference type="EMBL" id="OYX58253.1"/>
    </source>
</evidence>
<name>A0A258HPJ1_9CAUL</name>
<keyword evidence="2" id="KW-0732">Signal</keyword>
<feature type="chain" id="PRO_5012671961" description="Lipoprotein" evidence="2">
    <location>
        <begin position="30"/>
        <end position="285"/>
    </location>
</feature>
<evidence type="ECO:0000313" key="4">
    <source>
        <dbReference type="Proteomes" id="UP000216147"/>
    </source>
</evidence>
<comment type="caution">
    <text evidence="3">The sequence shown here is derived from an EMBL/GenBank/DDBJ whole genome shotgun (WGS) entry which is preliminary data.</text>
</comment>
<reference evidence="3 4" key="1">
    <citation type="submission" date="2017-03" db="EMBL/GenBank/DDBJ databases">
        <title>Lifting the veil on microbial sulfur biogeochemistry in mining wastewaters.</title>
        <authorList>
            <person name="Kantor R.S."/>
            <person name="Colenbrander Nelson T."/>
            <person name="Marshall S."/>
            <person name="Bennett D."/>
            <person name="Apte S."/>
            <person name="Camacho D."/>
            <person name="Thomas B.C."/>
            <person name="Warren L.A."/>
            <person name="Banfield J.F."/>
        </authorList>
    </citation>
    <scope>NUCLEOTIDE SEQUENCE [LARGE SCALE GENOMIC DNA]</scope>
    <source>
        <strain evidence="3">32-68-21</strain>
    </source>
</reference>
<sequence>MLEATAFLRPSAVALVATALLLSGCQREAAVTAPPIAPPPAETAETPAAPAPAPTLDRAGLLQAMDAAASAYAAGRPPDVSLAGRRFVVRQAFGCAGESPPPAEAAPGEAAPGDGLAAWSWGPRRESLRLTMAPGDWTDSPLLAGSADSWEAAEGFWISRPWLRADGCPGGEGDPLASGPVAAPSPQSVGLAAVFEEDGSRLGRRNGRAYEFTVRGEGDQAPAAPVGGYRLVLEGRLAAFADGRALRCRGASSDQRPVCIGAVHLDRVAFETADGRTLSEWRVGG</sequence>
<evidence type="ECO:0000256" key="1">
    <source>
        <dbReference type="SAM" id="MobiDB-lite"/>
    </source>
</evidence>
<evidence type="ECO:0008006" key="5">
    <source>
        <dbReference type="Google" id="ProtNLM"/>
    </source>
</evidence>
<dbReference type="EMBL" id="NCEQ01000003">
    <property type="protein sequence ID" value="OYX58253.1"/>
    <property type="molecule type" value="Genomic_DNA"/>
</dbReference>
<gene>
    <name evidence="3" type="ORF">B7Y86_04450</name>
</gene>
<accession>A0A258HPJ1</accession>
<evidence type="ECO:0000256" key="2">
    <source>
        <dbReference type="SAM" id="SignalP"/>
    </source>
</evidence>
<organism evidence="3 4">
    <name type="scientific">Brevundimonas subvibrioides</name>
    <dbReference type="NCBI Taxonomy" id="74313"/>
    <lineage>
        <taxon>Bacteria</taxon>
        <taxon>Pseudomonadati</taxon>
        <taxon>Pseudomonadota</taxon>
        <taxon>Alphaproteobacteria</taxon>
        <taxon>Caulobacterales</taxon>
        <taxon>Caulobacteraceae</taxon>
        <taxon>Brevundimonas</taxon>
    </lineage>
</organism>